<dbReference type="Pfam" id="PF20113">
    <property type="entry name" value="DUF6503"/>
    <property type="match status" value="1"/>
</dbReference>
<dbReference type="EMBL" id="FOMI01000003">
    <property type="protein sequence ID" value="SFD05048.1"/>
    <property type="molecule type" value="Genomic_DNA"/>
</dbReference>
<accession>A0A1I1PBL9</accession>
<dbReference type="Proteomes" id="UP000199439">
    <property type="component" value="Unassembled WGS sequence"/>
</dbReference>
<reference evidence="2" key="1">
    <citation type="submission" date="2016-10" db="EMBL/GenBank/DDBJ databases">
        <authorList>
            <person name="Varghese N."/>
            <person name="Submissions S."/>
        </authorList>
    </citation>
    <scope>NUCLEOTIDE SEQUENCE [LARGE SCALE GENOMIC DNA]</scope>
    <source>
        <strain evidence="2">DSM 25730</strain>
    </source>
</reference>
<keyword evidence="2" id="KW-1185">Reference proteome</keyword>
<name>A0A1I1PBL9_9FLAO</name>
<dbReference type="RefSeq" id="WP_092850333.1">
    <property type="nucleotide sequence ID" value="NZ_FOMI01000003.1"/>
</dbReference>
<proteinExistence type="predicted"/>
<protein>
    <recommendedName>
        <fullName evidence="3">Deoxyribose-phosphate aldolase</fullName>
    </recommendedName>
</protein>
<sequence length="249" mass="28534">MLRNTLLLLVLIGLNYSCKAPNTDAEVIIDQSIALSGGERFKTSTIVFNFRDKQYRAKHNNGNYVLERYFTTGHDSIVDRLTNDGFERFINNQRVVLPDSIANLYSASVNSVHYFSVLPIGLNAEAVNKHYVSQVSIKGESYHKIKVTFNEDGGGEDFDDVFLYWVHSETYKVDYLAYSYHEGNGLGMRFREAYNERYVNGIRFVDYNNYKPISISEEAALLNLDVLFAEGELKLLSKIELEDVRVSYE</sequence>
<dbReference type="OrthoDB" id="982433at2"/>
<dbReference type="AlphaFoldDB" id="A0A1I1PBL9"/>
<evidence type="ECO:0000313" key="2">
    <source>
        <dbReference type="Proteomes" id="UP000199439"/>
    </source>
</evidence>
<organism evidence="1 2">
    <name type="scientific">Algibacter pectinivorans</name>
    <dbReference type="NCBI Taxonomy" id="870482"/>
    <lineage>
        <taxon>Bacteria</taxon>
        <taxon>Pseudomonadati</taxon>
        <taxon>Bacteroidota</taxon>
        <taxon>Flavobacteriia</taxon>
        <taxon>Flavobacteriales</taxon>
        <taxon>Flavobacteriaceae</taxon>
        <taxon>Algibacter</taxon>
    </lineage>
</organism>
<evidence type="ECO:0008006" key="3">
    <source>
        <dbReference type="Google" id="ProtNLM"/>
    </source>
</evidence>
<gene>
    <name evidence="1" type="ORF">SAMN04487987_103195</name>
</gene>
<dbReference type="STRING" id="870482.SAMN04487987_103195"/>
<evidence type="ECO:0000313" key="1">
    <source>
        <dbReference type="EMBL" id="SFD05048.1"/>
    </source>
</evidence>
<dbReference type="InterPro" id="IPR045444">
    <property type="entry name" value="DUF6503"/>
</dbReference>